<evidence type="ECO:0000313" key="7">
    <source>
        <dbReference type="EMBL" id="PQK13129.1"/>
    </source>
</evidence>
<feature type="compositionally biased region" description="Basic and acidic residues" evidence="6">
    <location>
        <begin position="1714"/>
        <end position="1742"/>
    </location>
</feature>
<evidence type="ECO:0000256" key="1">
    <source>
        <dbReference type="ARBA" id="ARBA00002687"/>
    </source>
</evidence>
<accession>A0A2S7YAU3</accession>
<feature type="compositionally biased region" description="Acidic residues" evidence="6">
    <location>
        <begin position="1917"/>
        <end position="1936"/>
    </location>
</feature>
<feature type="compositionally biased region" description="Low complexity" evidence="6">
    <location>
        <begin position="1745"/>
        <end position="1755"/>
    </location>
</feature>
<dbReference type="GO" id="GO:0000417">
    <property type="term" value="C:HIR complex"/>
    <property type="evidence" value="ECO:0007669"/>
    <property type="project" value="TreeGrafter"/>
</dbReference>
<evidence type="ECO:0000256" key="4">
    <source>
        <dbReference type="ARBA" id="ARBA00014848"/>
    </source>
</evidence>
<reference evidence="7 8" key="1">
    <citation type="submission" date="2016-07" db="EMBL/GenBank/DDBJ databases">
        <title>Comparative genomics of the entomopathogenic fungus Beauveria bassiana.</title>
        <authorList>
            <person name="Valero Jimenez C.A."/>
            <person name="Zwaan B.J."/>
            <person name="Van Kan J.A."/>
            <person name="Takken W."/>
            <person name="Debets A.J."/>
            <person name="Schoustra S.E."/>
            <person name="Koenraadt C.J."/>
        </authorList>
    </citation>
    <scope>NUCLEOTIDE SEQUENCE [LARGE SCALE GENOMIC DNA]</scope>
    <source>
        <strain evidence="7 8">ARSEF 8028</strain>
    </source>
</reference>
<dbReference type="GO" id="GO:0006325">
    <property type="term" value="P:chromatin organization"/>
    <property type="evidence" value="ECO:0007669"/>
    <property type="project" value="InterPro"/>
</dbReference>
<comment type="caution">
    <text evidence="7">The sequence shown here is derived from an EMBL/GenBank/DDBJ whole genome shotgun (WGS) entry which is preliminary data.</text>
</comment>
<name>A0A2S7YAU3_BEABA</name>
<feature type="compositionally biased region" description="Acidic residues" evidence="6">
    <location>
        <begin position="1945"/>
        <end position="2187"/>
    </location>
</feature>
<evidence type="ECO:0000256" key="6">
    <source>
        <dbReference type="SAM" id="MobiDB-lite"/>
    </source>
</evidence>
<comment type="similarity">
    <text evidence="3">Belongs to the HIR3 family.</text>
</comment>
<feature type="compositionally biased region" description="Low complexity" evidence="6">
    <location>
        <begin position="1813"/>
        <end position="1822"/>
    </location>
</feature>
<evidence type="ECO:0000256" key="2">
    <source>
        <dbReference type="ARBA" id="ARBA00004123"/>
    </source>
</evidence>
<evidence type="ECO:0000256" key="5">
    <source>
        <dbReference type="ARBA" id="ARBA00023242"/>
    </source>
</evidence>
<keyword evidence="5" id="KW-0539">Nucleus</keyword>
<sequence length="2187" mass="245898">MPAFQAINLEPEENIDEQIDTTKELHVDEALKLFQKALRLHAQGRAHRAEAAEAYNELFRCEIFKYREARTDYERAERQIDGKPDTLALEAFSAGLDVDAGGADGVAASLAQALYISYKNYGQFFLDKLRDSFDVTKGVKKLPYDETAFQIFDNWVKALDQDPSDPELWRKASRFAASINSSRLKRFCLEAAIELDDDPAVDEVEPPSLAEAWAGEQLKDHLNVLSDDMALTHPSMAPWVNREMPEMLKIHLDPIKFLPDPTAQLTPPPSSPLKEAEATEDTLMTDEDNVTPITSWSELADALMLSLDDTNAAVRACGRIVATADEELEDAPKEITQSTEQELPEEPEKVSETPVPRKIADEKTKGSTDRSESPTKPAEPSRGTPIPTKKRSQSVAGLAEGAEEETGLSTRSKRIRRRTDMTIIEEPANPIVAAAAQLQAYQESDQNLFQVTKNILESIGVEDKATFDVLSQIQEISCSEDRPAKFSNVAAQDLRAIFERFSDTTANVLLTKKSQPSLSLSSFLENAKSSQHGQIPAAMFNAKKGLQQFADFVAARQDWITTGDVVYEWILELSKSYAEQQWPEKLKMAVIDMLEGADAIIFEHVTSDLEFAIQTKDLKAFAALENVIPMLFELHVDVYERMTAPTSVVDTITRLKTKYRLGRWLDVASYYARASGRPARDPLCVRFLWASVMASALADEPVREHILAMWTSLREFLAQAKIQPLTLPNNAAMLNISAAAADREISKLNTMDFFLNLFQENMTNPLPVIDILEPVLNPSSVYTAPEKAAKAREAGDQPDDSGEVTSKPISECATQEMQDLWKFLENSSIELRLFLWSRLGDAYEAISYTTKRFSCLLKSVEMIVDDFSSNGYTSMKEDSRRMLLMKTMKSLDGLLVDALVMALNDKTAFDIVDEDHIKQSAAALARLSAILHSISLFEDEVRVGLLTAKSSNSTFQSLLNKLREMQVRNWCLLYTLNKQAIFLNKEVLKPENELATFLAAIHLSIGHRKFCKVSSKVFLNLMRVELLSLKDVENWEDHLGQVLYDIYGLKIGVGIWELQDHGCPNEKLEKRHTMQLVDKIMTLANRFTLKDLLKSDLKTTIDQMQSTIGQTKSTPQMLHNLRNITDVLKRPIHPLRLYRALAGSVAIDSVTVNIPEAALANGGWFFLLGMIALTKFKGVELNRRQTPGATDDLRIGATFLRLQLQYTADRWDAWFRLAECFDYELDESVLWTADKINKDRGELVKLQRNAIHCYTLALSHSHGQEVATKDGDALHDLYYKFATRMYSSSREPFAMEPFQHAEQERFFIEDMGSGTFKKIVHDQITKHQVWKFAAKLYKMAIERKPSNWKNHYMLAKCYWKLFRNPEKLSEGESKTKITTGMILDALKKSTAAAYKPRKSKSQEPILEPHYKVVSILHKMVVAKDVPAVEAAEILSGQPFGVQVNPNDHFAGFSEPEDWEEYIIRNLTKLRDRDKSNWQHRIVMRHAKILFNETTDKDSPDALVEAKAAFSILRDNMFTKTMVMNVWKCDAERPGRHHVFTEQYTRFMVKLLVIMGNRVDLELLLRRIRKKSADFYHFNDLWQSCSVAYVSLIRAAHGIPEISEDVFKSLSMEEFEIISERITQWAGGEGPHIPSFECMKEAVELKKLNGNLMKAAPMDDLINDCYSKIYTDIAANLPGLKPSIIIEERNRAKEITDRLEAEAAREVGHPSAEGGTREHQPTDMKMDGDKSMTEKRTDERLAVEKPLGPLGNLLNNATEIDSGAGSATPMDTEKSEAAPRRKTGVRRPDVLRKAEQAVVRALEPPKTVAKSRKSSISSAKRGSQTPNVALSDDDSDDSPEAQMRREAGEQFDDSKPPVDVLGLLDSGDDSDLSDAPEGYDEEVSEGLRNLGRRGDTSGDDADSEDEGEEADITAAAEQDVEMADAEEEHALEDEVIEEEIHAAGVEEGEEADIEDEEGEIEEEDEEIGDEEGEEEIEAGDGDGDVEGEEAEERGEGEEIDDGGEIYDGEEEGVDIEEGEGEEAEEMEEGEEGEDVEGEDAEEEEGEEEEGEEEEGEEDEEEAEGEEEEEEEELGEEEGEEEEGGEEGGEEVAEVEEEEEEDEEEEEEDEGDEEVVEEEEEEKGEEDEEEAEGPDEEEELDEEEEGEEEEGEEEEGEEEEGEEGEGEEEEGEEDEDEEMEDVEDDDPDR</sequence>
<evidence type="ECO:0000313" key="8">
    <source>
        <dbReference type="Proteomes" id="UP000237441"/>
    </source>
</evidence>
<feature type="compositionally biased region" description="Acidic residues" evidence="6">
    <location>
        <begin position="1896"/>
        <end position="1910"/>
    </location>
</feature>
<comment type="function">
    <text evidence="1">Has a role in a nucleosome assembly pathway that is required for the integrity of heterochromatin and proper chromosome segregation.</text>
</comment>
<dbReference type="InterPro" id="IPR033053">
    <property type="entry name" value="Hir3/CABIN1"/>
</dbReference>
<gene>
    <name evidence="7" type="ORF">BB8028_0004g00610</name>
</gene>
<feature type="region of interest" description="Disordered" evidence="6">
    <location>
        <begin position="786"/>
        <end position="807"/>
    </location>
</feature>
<dbReference type="GO" id="GO:0031491">
    <property type="term" value="F:nucleosome binding"/>
    <property type="evidence" value="ECO:0007669"/>
    <property type="project" value="TreeGrafter"/>
</dbReference>
<evidence type="ECO:0000256" key="3">
    <source>
        <dbReference type="ARBA" id="ARBA00007335"/>
    </source>
</evidence>
<protein>
    <recommendedName>
        <fullName evidence="4">Histone transcription regulator 3 homolog</fullName>
    </recommendedName>
</protein>
<dbReference type="Proteomes" id="UP000237441">
    <property type="component" value="Unassembled WGS sequence"/>
</dbReference>
<feature type="region of interest" description="Disordered" evidence="6">
    <location>
        <begin position="328"/>
        <end position="417"/>
    </location>
</feature>
<proteinExistence type="inferred from homology"/>
<feature type="region of interest" description="Disordered" evidence="6">
    <location>
        <begin position="1698"/>
        <end position="2187"/>
    </location>
</feature>
<feature type="compositionally biased region" description="Basic and acidic residues" evidence="6">
    <location>
        <begin position="1841"/>
        <end position="1855"/>
    </location>
</feature>
<dbReference type="EMBL" id="JRHA01000004">
    <property type="protein sequence ID" value="PQK13129.1"/>
    <property type="molecule type" value="Genomic_DNA"/>
</dbReference>
<dbReference type="PANTHER" id="PTHR15502:SF7">
    <property type="entry name" value="CALCINEURIN-BINDING PROTEIN CABIN-1"/>
    <property type="match status" value="1"/>
</dbReference>
<feature type="compositionally biased region" description="Basic and acidic residues" evidence="6">
    <location>
        <begin position="358"/>
        <end position="373"/>
    </location>
</feature>
<comment type="subcellular location">
    <subcellularLocation>
        <location evidence="2">Nucleus</location>
    </subcellularLocation>
</comment>
<dbReference type="PANTHER" id="PTHR15502">
    <property type="entry name" value="CALCINEURIN-BINDING PROTEIN CABIN 1-RELATED"/>
    <property type="match status" value="1"/>
</dbReference>
<organism evidence="7 8">
    <name type="scientific">Beauveria bassiana</name>
    <name type="common">White muscardine disease fungus</name>
    <name type="synonym">Tritirachium shiotae</name>
    <dbReference type="NCBI Taxonomy" id="176275"/>
    <lineage>
        <taxon>Eukaryota</taxon>
        <taxon>Fungi</taxon>
        <taxon>Dikarya</taxon>
        <taxon>Ascomycota</taxon>
        <taxon>Pezizomycotina</taxon>
        <taxon>Sordariomycetes</taxon>
        <taxon>Hypocreomycetidae</taxon>
        <taxon>Hypocreales</taxon>
        <taxon>Cordycipitaceae</taxon>
        <taxon>Beauveria</taxon>
    </lineage>
</organism>
<dbReference type="GO" id="GO:0005634">
    <property type="term" value="C:nucleus"/>
    <property type="evidence" value="ECO:0007669"/>
    <property type="project" value="UniProtKB-SubCell"/>
</dbReference>
<feature type="compositionally biased region" description="Basic and acidic residues" evidence="6">
    <location>
        <begin position="1698"/>
        <end position="1707"/>
    </location>
</feature>
<feature type="region of interest" description="Disordered" evidence="6">
    <location>
        <begin position="262"/>
        <end position="283"/>
    </location>
</feature>
<feature type="compositionally biased region" description="Acidic residues" evidence="6">
    <location>
        <begin position="1865"/>
        <end position="1883"/>
    </location>
</feature>
<dbReference type="OrthoDB" id="77564at2759"/>
<feature type="compositionally biased region" description="Basic and acidic residues" evidence="6">
    <location>
        <begin position="1785"/>
        <end position="1794"/>
    </location>
</feature>